<sequence length="248" mass="28506">MTKLSALIKPLGLFVLIIIFVFGFKPFTSTIDPEKALINETGVYPNEIKRLSDATYLVSVRTPMPGVTANMVQWWFSDFLQTTEHYNWWHPKDHVWMDWENKQPGKIVGASHLVHEYIGQELSKLRIQFINASELFGYDPNNDNTFIICARVGLLDEKINIAKMCHIVRNTLDGAEMRSRFWLGHISKRQANETVSSFNGLIGNLAFTRLFALDKKDAENLMIHAQEEMKYLAKLLPALYETNKAKEV</sequence>
<dbReference type="Pfam" id="PF18089">
    <property type="entry name" value="DAPG_hydrolase"/>
    <property type="match status" value="1"/>
</dbReference>
<evidence type="ECO:0000259" key="6">
    <source>
        <dbReference type="Pfam" id="PF18089"/>
    </source>
</evidence>
<comment type="cofactor">
    <cofactor evidence="1">
        <name>Zn(2+)</name>
        <dbReference type="ChEBI" id="CHEBI:29105"/>
    </cofactor>
</comment>
<feature type="domain" description="DAPG hydrolase PhiG" evidence="6">
    <location>
        <begin position="48"/>
        <end position="241"/>
    </location>
</feature>
<protein>
    <recommendedName>
        <fullName evidence="6">DAPG hydrolase PhiG domain-containing protein</fullName>
    </recommendedName>
</protein>
<evidence type="ECO:0000313" key="7">
    <source>
        <dbReference type="EMBL" id="SVB45120.1"/>
    </source>
</evidence>
<keyword evidence="5" id="KW-0472">Membrane</keyword>
<dbReference type="InterPro" id="IPR041526">
    <property type="entry name" value="DAPG_hydrolase"/>
</dbReference>
<evidence type="ECO:0000256" key="2">
    <source>
        <dbReference type="ARBA" id="ARBA00022723"/>
    </source>
</evidence>
<keyword evidence="3" id="KW-0378">Hydrolase</keyword>
<reference evidence="7" key="1">
    <citation type="submission" date="2018-05" db="EMBL/GenBank/DDBJ databases">
        <authorList>
            <person name="Lanie J.A."/>
            <person name="Ng W.-L."/>
            <person name="Kazmierczak K.M."/>
            <person name="Andrzejewski T.M."/>
            <person name="Davidsen T.M."/>
            <person name="Wayne K.J."/>
            <person name="Tettelin H."/>
            <person name="Glass J.I."/>
            <person name="Rusch D."/>
            <person name="Podicherti R."/>
            <person name="Tsui H.-C.T."/>
            <person name="Winkler M.E."/>
        </authorList>
    </citation>
    <scope>NUCLEOTIDE SEQUENCE</scope>
</reference>
<evidence type="ECO:0000256" key="1">
    <source>
        <dbReference type="ARBA" id="ARBA00001947"/>
    </source>
</evidence>
<feature type="transmembrane region" description="Helical" evidence="5">
    <location>
        <begin position="7"/>
        <end position="24"/>
    </location>
</feature>
<dbReference type="GO" id="GO:0046872">
    <property type="term" value="F:metal ion binding"/>
    <property type="evidence" value="ECO:0007669"/>
    <property type="project" value="UniProtKB-KW"/>
</dbReference>
<evidence type="ECO:0000256" key="5">
    <source>
        <dbReference type="SAM" id="Phobius"/>
    </source>
</evidence>
<organism evidence="7">
    <name type="scientific">marine metagenome</name>
    <dbReference type="NCBI Taxonomy" id="408172"/>
    <lineage>
        <taxon>unclassified sequences</taxon>
        <taxon>metagenomes</taxon>
        <taxon>ecological metagenomes</taxon>
    </lineage>
</organism>
<dbReference type="AlphaFoldDB" id="A0A382E352"/>
<dbReference type="GO" id="GO:0016787">
    <property type="term" value="F:hydrolase activity"/>
    <property type="evidence" value="ECO:0007669"/>
    <property type="project" value="UniProtKB-KW"/>
</dbReference>
<keyword evidence="5" id="KW-0812">Transmembrane</keyword>
<gene>
    <name evidence="7" type="ORF">METZ01_LOCUS197974</name>
</gene>
<evidence type="ECO:0000256" key="3">
    <source>
        <dbReference type="ARBA" id="ARBA00022801"/>
    </source>
</evidence>
<proteinExistence type="predicted"/>
<dbReference type="EMBL" id="UINC01042457">
    <property type="protein sequence ID" value="SVB45120.1"/>
    <property type="molecule type" value="Genomic_DNA"/>
</dbReference>
<evidence type="ECO:0000256" key="4">
    <source>
        <dbReference type="ARBA" id="ARBA00022833"/>
    </source>
</evidence>
<keyword evidence="2" id="KW-0479">Metal-binding</keyword>
<keyword evidence="5" id="KW-1133">Transmembrane helix</keyword>
<accession>A0A382E352</accession>
<name>A0A382E352_9ZZZZ</name>
<keyword evidence="4" id="KW-0862">Zinc</keyword>